<sequence length="485" mass="54081">MLVLDHDRAGGYWGAVYVFTAVKGLQVVIDGPVGCENLPVTSVLHYTDALPPHELPIVVTGLAEEQLGREGTEESMKRAHKVLDPDLPAVVVTGSIAEMIGGGVTPEGTGIKRFLPRTIDEDQWQCANRAMNWLWTEYGLKKILPRKRSADIKPRVNIIGPSYGSFNLYSDLAEIRRLVEGIGAEVNLVFPLGTHLADIPKLIDADVNICMYREYGRLLCETLERPYLQAPIGMQSTTAFLRKLGELCELDVEPFIEKEKHTTLKPIWDLWRSVTQDFFGTASFAIVASETYTRGVRNFLEEEMGLPCNFAVSRLPGNKTNNVEIRELVQKKAPLVMFGSYNERMYGSEVSARFSFIPASFPGAIIRRHTGTPYMGYAGSVYLIQEVCNCLFDALFNILPLGTEMDKVDPTPAKLQSSIQAMPWEQEAQELLNKLISKQPVLTQISAAKKIRDEAEFEARKQNIERVTVACLQKSSFSLAEGEMA</sequence>
<name>A0A9Q2WJB5_9BURK</name>
<evidence type="ECO:0000313" key="8">
    <source>
        <dbReference type="Proteomes" id="UP000783102"/>
    </source>
</evidence>
<dbReference type="GO" id="GO:0030494">
    <property type="term" value="P:bacteriochlorophyll biosynthetic process"/>
    <property type="evidence" value="ECO:0007669"/>
    <property type="project" value="UniProtKB-KW"/>
</dbReference>
<comment type="caution">
    <text evidence="7">The sequence shown here is derived from an EMBL/GenBank/DDBJ whole genome shotgun (WGS) entry which is preliminary data.</text>
</comment>
<dbReference type="Gene3D" id="3.40.50.1980">
    <property type="entry name" value="Nitrogenase molybdenum iron protein domain"/>
    <property type="match status" value="1"/>
</dbReference>
<dbReference type="Pfam" id="PF00148">
    <property type="entry name" value="Oxidored_nitro"/>
    <property type="match status" value="1"/>
</dbReference>
<feature type="domain" description="Nitrogenase/oxidoreductase component 1" evidence="6">
    <location>
        <begin position="12"/>
        <end position="391"/>
    </location>
</feature>
<dbReference type="SUPFAM" id="SSF53807">
    <property type="entry name" value="Helical backbone' metal receptor"/>
    <property type="match status" value="1"/>
</dbReference>
<dbReference type="InterPro" id="IPR000510">
    <property type="entry name" value="Nase/OxRdtase_comp1"/>
</dbReference>
<protein>
    <submittedName>
        <fullName evidence="7">Chlorophyllide a reductase subunit Z</fullName>
        <ecNumber evidence="7">1.3.7.15</ecNumber>
    </submittedName>
</protein>
<evidence type="ECO:0000259" key="6">
    <source>
        <dbReference type="Pfam" id="PF00148"/>
    </source>
</evidence>
<keyword evidence="2" id="KW-0602">Photosynthesis</keyword>
<evidence type="ECO:0000256" key="2">
    <source>
        <dbReference type="ARBA" id="ARBA00022531"/>
    </source>
</evidence>
<evidence type="ECO:0000256" key="3">
    <source>
        <dbReference type="ARBA" id="ARBA00023002"/>
    </source>
</evidence>
<proteinExistence type="predicted"/>
<keyword evidence="4" id="KW-0149">Chlorophyll biosynthesis</keyword>
<dbReference type="PANTHER" id="PTHR33712">
    <property type="entry name" value="LIGHT-INDEPENDENT PROTOCHLOROPHYLLIDE REDUCTASE SUBUNIT B"/>
    <property type="match status" value="1"/>
</dbReference>
<dbReference type="GO" id="GO:0016730">
    <property type="term" value="F:oxidoreductase activity, acting on iron-sulfur proteins as donors"/>
    <property type="evidence" value="ECO:0007669"/>
    <property type="project" value="InterPro"/>
</dbReference>
<comment type="pathway">
    <text evidence="1">Porphyrin-containing compound metabolism; bacteriochlorophyll biosynthesis.</text>
</comment>
<gene>
    <name evidence="7" type="primary">bchZ</name>
    <name evidence="7" type="ORF">G6731_04780</name>
</gene>
<dbReference type="EMBL" id="JAANEY010000001">
    <property type="protein sequence ID" value="MBT8551267.1"/>
    <property type="molecule type" value="Genomic_DNA"/>
</dbReference>
<organism evidence="7 8">
    <name type="scientific">Polynucleobacter paneuropaeus</name>
    <dbReference type="NCBI Taxonomy" id="2527775"/>
    <lineage>
        <taxon>Bacteria</taxon>
        <taxon>Pseudomonadati</taxon>
        <taxon>Pseudomonadota</taxon>
        <taxon>Betaproteobacteria</taxon>
        <taxon>Burkholderiales</taxon>
        <taxon>Burkholderiaceae</taxon>
        <taxon>Polynucleobacter</taxon>
    </lineage>
</organism>
<evidence type="ECO:0000313" key="7">
    <source>
        <dbReference type="EMBL" id="MBT8551267.1"/>
    </source>
</evidence>
<dbReference type="PANTHER" id="PTHR33712:SF7">
    <property type="entry name" value="LIGHT-INDEPENDENT PROTOCHLOROPHYLLIDE REDUCTASE SUBUNIT B"/>
    <property type="match status" value="1"/>
</dbReference>
<dbReference type="PIRSF" id="PIRSF000163">
    <property type="entry name" value="PCP_ChlB"/>
    <property type="match status" value="1"/>
</dbReference>
<keyword evidence="3 7" id="KW-0560">Oxidoreductase</keyword>
<evidence type="ECO:0000256" key="4">
    <source>
        <dbReference type="ARBA" id="ARBA00023171"/>
    </source>
</evidence>
<dbReference type="EC" id="1.3.7.15" evidence="7"/>
<evidence type="ECO:0000256" key="1">
    <source>
        <dbReference type="ARBA" id="ARBA00004800"/>
    </source>
</evidence>
<dbReference type="GO" id="GO:0015979">
    <property type="term" value="P:photosynthesis"/>
    <property type="evidence" value="ECO:0007669"/>
    <property type="project" value="UniProtKB-KW"/>
</dbReference>
<dbReference type="NCBIfam" id="TIGR02014">
    <property type="entry name" value="BchZ"/>
    <property type="match status" value="1"/>
</dbReference>
<keyword evidence="5" id="KW-0077">Bacteriochlorophyll biosynthesis</keyword>
<dbReference type="InterPro" id="IPR016209">
    <property type="entry name" value="Protochlorophyllide_Rdtase"/>
</dbReference>
<evidence type="ECO:0000256" key="5">
    <source>
        <dbReference type="ARBA" id="ARBA00023181"/>
    </source>
</evidence>
<dbReference type="InterPro" id="IPR010244">
    <property type="entry name" value="BchZ"/>
</dbReference>
<reference evidence="7" key="1">
    <citation type="journal article" date="2021" name="Genome Biol. Evol.">
        <title>Continental-Scale Gene Flow Prevents Allopatric Divergence of Pelagic Freshwater Bacteria.</title>
        <authorList>
            <person name="Hoetzinger M."/>
            <person name="Pitt A."/>
            <person name="Huemer A."/>
            <person name="Hahn M.W."/>
        </authorList>
    </citation>
    <scope>NUCLEOTIDE SEQUENCE</scope>
    <source>
        <strain evidence="7">SM1-W8</strain>
    </source>
</reference>
<dbReference type="AlphaFoldDB" id="A0A9Q2WJB5"/>
<dbReference type="InterPro" id="IPR050152">
    <property type="entry name" value="ChlB/BchB/BchZ"/>
</dbReference>
<dbReference type="Proteomes" id="UP000783102">
    <property type="component" value="Unassembled WGS sequence"/>
</dbReference>
<accession>A0A9Q2WJB5</accession>